<evidence type="ECO:0000256" key="1">
    <source>
        <dbReference type="SAM" id="MobiDB-lite"/>
    </source>
</evidence>
<dbReference type="InterPro" id="IPR011330">
    <property type="entry name" value="Glyco_hydro/deAcase_b/a-brl"/>
</dbReference>
<dbReference type="Gene3D" id="3.20.20.370">
    <property type="entry name" value="Glycoside hydrolase/deacetylase"/>
    <property type="match status" value="1"/>
</dbReference>
<reference evidence="4" key="1">
    <citation type="submission" date="2023-07" db="EMBL/GenBank/DDBJ databases">
        <title>30 novel species of actinomycetes from the DSMZ collection.</title>
        <authorList>
            <person name="Nouioui I."/>
        </authorList>
    </citation>
    <scope>NUCLEOTIDE SEQUENCE [LARGE SCALE GENOMIC DNA]</scope>
    <source>
        <strain evidence="4">DSM 44918</strain>
    </source>
</reference>
<dbReference type="Proteomes" id="UP001183420">
    <property type="component" value="Unassembled WGS sequence"/>
</dbReference>
<feature type="region of interest" description="Disordered" evidence="1">
    <location>
        <begin position="128"/>
        <end position="152"/>
    </location>
</feature>
<dbReference type="GO" id="GO:0016787">
    <property type="term" value="F:hydrolase activity"/>
    <property type="evidence" value="ECO:0007669"/>
    <property type="project" value="UniProtKB-KW"/>
</dbReference>
<dbReference type="InterPro" id="IPR002509">
    <property type="entry name" value="NODB_dom"/>
</dbReference>
<organism evidence="3 4">
    <name type="scientific">Streptomyces millisiae</name>
    <dbReference type="NCBI Taxonomy" id="3075542"/>
    <lineage>
        <taxon>Bacteria</taxon>
        <taxon>Bacillati</taxon>
        <taxon>Actinomycetota</taxon>
        <taxon>Actinomycetes</taxon>
        <taxon>Kitasatosporales</taxon>
        <taxon>Streptomycetaceae</taxon>
        <taxon>Streptomyces</taxon>
    </lineage>
</organism>
<protein>
    <submittedName>
        <fullName evidence="3">Polysaccharide deacetylase family protein</fullName>
        <ecNumber evidence="3">3.-.-.-</ecNumber>
    </submittedName>
</protein>
<feature type="compositionally biased region" description="Gly residues" evidence="1">
    <location>
        <begin position="73"/>
        <end position="83"/>
    </location>
</feature>
<keyword evidence="4" id="KW-1185">Reference proteome</keyword>
<accession>A0ABU2M0R4</accession>
<feature type="region of interest" description="Disordered" evidence="1">
    <location>
        <begin position="61"/>
        <end position="87"/>
    </location>
</feature>
<comment type="caution">
    <text evidence="3">The sequence shown here is derived from an EMBL/GenBank/DDBJ whole genome shotgun (WGS) entry which is preliminary data.</text>
</comment>
<evidence type="ECO:0000259" key="2">
    <source>
        <dbReference type="PROSITE" id="PS51677"/>
    </source>
</evidence>
<proteinExistence type="predicted"/>
<dbReference type="EMBL" id="JAVREM010000110">
    <property type="protein sequence ID" value="MDT0323454.1"/>
    <property type="molecule type" value="Genomic_DNA"/>
</dbReference>
<keyword evidence="3" id="KW-0378">Hydrolase</keyword>
<evidence type="ECO:0000313" key="4">
    <source>
        <dbReference type="Proteomes" id="UP001183420"/>
    </source>
</evidence>
<dbReference type="EC" id="3.-.-.-" evidence="3"/>
<dbReference type="InterPro" id="IPR050248">
    <property type="entry name" value="Polysacc_deacetylase_ArnD"/>
</dbReference>
<gene>
    <name evidence="3" type="ORF">RNC47_34655</name>
</gene>
<dbReference type="PANTHER" id="PTHR10587">
    <property type="entry name" value="GLYCOSYL TRANSFERASE-RELATED"/>
    <property type="match status" value="1"/>
</dbReference>
<name>A0ABU2M0R4_9ACTN</name>
<dbReference type="PROSITE" id="PS51677">
    <property type="entry name" value="NODB"/>
    <property type="match status" value="1"/>
</dbReference>
<sequence>MEIIGQVRQIVPGGGHGPPNWFRWRARRCGLLGGATILALACSGAIPPPPNEPDGWRLLTTVDGAPAPPPHGPGSGGEPGLALGGPQRAAQARTVADALAGYAKRLERAETRRIAAAKTWGLRRVPLRAPAPPAEKPELTSEPGHITGKGLPPVIVQVPTDEKVVFLTIDDGAEKDPKLLEMMRELDIPYSSFLSDYVARDDYDYFREAHRDGSGIQNHSVNHREMPKLSYAEQRTEICRQQDTLEKEIGERPTLFRPPYGAYDRDTLKAAASCGVEVVPLWAEEAFPDRIAWGRGDEKLHPGDIILTHFRGEAEWGGSMPDMIRRVVETATAQGFALARLEDYI</sequence>
<dbReference type="Pfam" id="PF01522">
    <property type="entry name" value="Polysacc_deac_1"/>
    <property type="match status" value="1"/>
</dbReference>
<dbReference type="PANTHER" id="PTHR10587:SF134">
    <property type="entry name" value="SECRETED PROTEIN"/>
    <property type="match status" value="1"/>
</dbReference>
<dbReference type="CDD" id="cd10917">
    <property type="entry name" value="CE4_NodB_like_6s_7s"/>
    <property type="match status" value="1"/>
</dbReference>
<dbReference type="SUPFAM" id="SSF88713">
    <property type="entry name" value="Glycoside hydrolase/deacetylase"/>
    <property type="match status" value="1"/>
</dbReference>
<dbReference type="RefSeq" id="WP_311604674.1">
    <property type="nucleotide sequence ID" value="NZ_JAVREM010000110.1"/>
</dbReference>
<evidence type="ECO:0000313" key="3">
    <source>
        <dbReference type="EMBL" id="MDT0323454.1"/>
    </source>
</evidence>
<feature type="domain" description="NodB homology" evidence="2">
    <location>
        <begin position="163"/>
        <end position="345"/>
    </location>
</feature>